<evidence type="ECO:0000313" key="14">
    <source>
        <dbReference type="EMBL" id="KAJ3431585.1"/>
    </source>
</evidence>
<proteinExistence type="inferred from homology"/>
<reference evidence="15" key="1">
    <citation type="submission" date="2022-08" db="EMBL/GenBank/DDBJ databases">
        <title>Novel sulfate-reducing endosymbionts in the free-living metamonad Anaeramoeba.</title>
        <authorList>
            <person name="Jerlstrom-Hultqvist J."/>
            <person name="Cepicka I."/>
            <person name="Gallot-Lavallee L."/>
            <person name="Salas-Leiva D."/>
            <person name="Curtis B.A."/>
            <person name="Zahonova K."/>
            <person name="Pipaliya S."/>
            <person name="Dacks J."/>
            <person name="Roger A.J."/>
        </authorList>
    </citation>
    <scope>NUCLEOTIDE SEQUENCE</scope>
    <source>
        <strain evidence="15">Schooner1</strain>
    </source>
</reference>
<dbReference type="NCBIfam" id="TIGR01163">
    <property type="entry name" value="rpe"/>
    <property type="match status" value="1"/>
</dbReference>
<feature type="binding site" evidence="12">
    <location>
        <position position="173"/>
    </location>
    <ligand>
        <name>a divalent metal cation</name>
        <dbReference type="ChEBI" id="CHEBI:60240"/>
    </ligand>
</feature>
<comment type="similarity">
    <text evidence="6 10">Belongs to the ribulose-phosphate 3-epimerase family.</text>
</comment>
<keyword evidence="9 10" id="KW-0413">Isomerase</keyword>
<feature type="active site" description="Proton acceptor" evidence="11">
    <location>
        <position position="35"/>
    </location>
</feature>
<dbReference type="HAMAP" id="MF_02227">
    <property type="entry name" value="RPE"/>
    <property type="match status" value="1"/>
</dbReference>
<dbReference type="PIRSF" id="PIRSF001461">
    <property type="entry name" value="RPE"/>
    <property type="match status" value="1"/>
</dbReference>
<protein>
    <recommendedName>
        <fullName evidence="7 10">Ribulose-phosphate 3-epimerase</fullName>
        <ecNumber evidence="7 10">5.1.3.1</ecNumber>
    </recommendedName>
</protein>
<dbReference type="Pfam" id="PF00834">
    <property type="entry name" value="Ribul_P_3_epim"/>
    <property type="match status" value="1"/>
</dbReference>
<dbReference type="InterPro" id="IPR011060">
    <property type="entry name" value="RibuloseP-bd_barrel"/>
</dbReference>
<comment type="catalytic activity">
    <reaction evidence="1 10">
        <text>D-ribulose 5-phosphate = D-xylulose 5-phosphate</text>
        <dbReference type="Rhea" id="RHEA:13677"/>
        <dbReference type="ChEBI" id="CHEBI:57737"/>
        <dbReference type="ChEBI" id="CHEBI:58121"/>
        <dbReference type="EC" id="5.1.3.1"/>
    </reaction>
</comment>
<evidence type="ECO:0000313" key="16">
    <source>
        <dbReference type="Proteomes" id="UP001146793"/>
    </source>
</evidence>
<dbReference type="AlphaFoldDB" id="A0AAV7YRL6"/>
<evidence type="ECO:0000256" key="3">
    <source>
        <dbReference type="ARBA" id="ARBA00001941"/>
    </source>
</evidence>
<sequence length="223" mass="24587">MKALIAPSLLSSNFAKLGEEALSIIEKGADWLHMDVMDGHFVNNLTIGAPVIRSLRQFIGEKPYLDCHLMVSDPLKWVDDFAKAGASMITFHLEAVTNIDTIINKIKEHNIEVGISIKPNTDVDLLIPYLDKIDMALVMTVEPGFGGQKFMQNMMPKVSKIRKLKPNLNIQVDGGLSLETIEIAARAGANVIVAGSAVFKSENPQKVISGLREITEKFMKQEN</sequence>
<comment type="cofactor">
    <cofactor evidence="12">
        <name>a divalent metal cation</name>
        <dbReference type="ChEBI" id="CHEBI:60240"/>
    </cofactor>
    <text evidence="12">Binds 1 divalent metal cation per subunit.</text>
</comment>
<dbReference type="PROSITE" id="PS01086">
    <property type="entry name" value="RIBUL_P_3_EPIMER_2"/>
    <property type="match status" value="1"/>
</dbReference>
<accession>A0AAV7YRL6</accession>
<evidence type="ECO:0000313" key="15">
    <source>
        <dbReference type="EMBL" id="KAJ6238659.1"/>
    </source>
</evidence>
<dbReference type="NCBIfam" id="NF004076">
    <property type="entry name" value="PRK05581.1-4"/>
    <property type="match status" value="1"/>
</dbReference>
<dbReference type="PROSITE" id="PS01085">
    <property type="entry name" value="RIBUL_P_3_EPIMER_1"/>
    <property type="match status" value="1"/>
</dbReference>
<evidence type="ECO:0000313" key="17">
    <source>
        <dbReference type="Proteomes" id="UP001150062"/>
    </source>
</evidence>
<dbReference type="EMBL" id="JAOAOG010000232">
    <property type="protein sequence ID" value="KAJ6238659.1"/>
    <property type="molecule type" value="Genomic_DNA"/>
</dbReference>
<keyword evidence="12" id="KW-0862">Zinc</keyword>
<comment type="cofactor">
    <cofactor evidence="4">
        <name>Zn(2+)</name>
        <dbReference type="ChEBI" id="CHEBI:29105"/>
    </cofactor>
</comment>
<dbReference type="GO" id="GO:0046872">
    <property type="term" value="F:metal ion binding"/>
    <property type="evidence" value="ECO:0007669"/>
    <property type="project" value="UniProtKB-KW"/>
</dbReference>
<evidence type="ECO:0000256" key="8">
    <source>
        <dbReference type="ARBA" id="ARBA00022723"/>
    </source>
</evidence>
<comment type="cofactor">
    <cofactor evidence="3">
        <name>Co(2+)</name>
        <dbReference type="ChEBI" id="CHEBI:48828"/>
    </cofactor>
</comment>
<dbReference type="EMBL" id="JANTQA010000047">
    <property type="protein sequence ID" value="KAJ3431585.1"/>
    <property type="molecule type" value="Genomic_DNA"/>
</dbReference>
<evidence type="ECO:0000256" key="13">
    <source>
        <dbReference type="PIRSR" id="PIRSR001461-3"/>
    </source>
</evidence>
<evidence type="ECO:0000256" key="11">
    <source>
        <dbReference type="PIRSR" id="PIRSR001461-1"/>
    </source>
</evidence>
<name>A0AAV7YRL6_9EUKA</name>
<evidence type="ECO:0000256" key="9">
    <source>
        <dbReference type="ARBA" id="ARBA00023235"/>
    </source>
</evidence>
<feature type="binding site" evidence="13">
    <location>
        <position position="175"/>
    </location>
    <ligand>
        <name>substrate</name>
    </ligand>
</feature>
<evidence type="ECO:0000256" key="4">
    <source>
        <dbReference type="ARBA" id="ARBA00001947"/>
    </source>
</evidence>
<keyword evidence="12" id="KW-0170">Cobalt</keyword>
<keyword evidence="10" id="KW-0119">Carbohydrate metabolism</keyword>
<comment type="cofactor">
    <cofactor evidence="2">
        <name>Mn(2+)</name>
        <dbReference type="ChEBI" id="CHEBI:29035"/>
    </cofactor>
</comment>
<dbReference type="SUPFAM" id="SSF51366">
    <property type="entry name" value="Ribulose-phoshate binding barrel"/>
    <property type="match status" value="1"/>
</dbReference>
<feature type="binding site" evidence="13">
    <location>
        <position position="68"/>
    </location>
    <ligand>
        <name>substrate</name>
    </ligand>
</feature>
<dbReference type="GO" id="GO:0005975">
    <property type="term" value="P:carbohydrate metabolic process"/>
    <property type="evidence" value="ECO:0007669"/>
    <property type="project" value="InterPro"/>
</dbReference>
<comment type="caution">
    <text evidence="14">The sequence shown here is derived from an EMBL/GenBank/DDBJ whole genome shotgun (WGS) entry which is preliminary data.</text>
</comment>
<organism evidence="14 16">
    <name type="scientific">Anaeramoeba flamelloides</name>
    <dbReference type="NCBI Taxonomy" id="1746091"/>
    <lineage>
        <taxon>Eukaryota</taxon>
        <taxon>Metamonada</taxon>
        <taxon>Anaeramoebidae</taxon>
        <taxon>Anaeramoeba</taxon>
    </lineage>
</organism>
<keyword evidence="17" id="KW-1185">Reference proteome</keyword>
<feature type="binding site" evidence="13">
    <location>
        <begin position="144"/>
        <end position="147"/>
    </location>
    <ligand>
        <name>substrate</name>
    </ligand>
</feature>
<dbReference type="Proteomes" id="UP001146793">
    <property type="component" value="Unassembled WGS sequence"/>
</dbReference>
<dbReference type="Proteomes" id="UP001150062">
    <property type="component" value="Unassembled WGS sequence"/>
</dbReference>
<dbReference type="EC" id="5.1.3.1" evidence="7 10"/>
<feature type="binding site" evidence="12">
    <location>
        <position position="35"/>
    </location>
    <ligand>
        <name>a divalent metal cation</name>
        <dbReference type="ChEBI" id="CHEBI:60240"/>
    </ligand>
</feature>
<gene>
    <name evidence="14" type="ORF">M0812_20497</name>
    <name evidence="15" type="ORF">M0813_25883</name>
</gene>
<feature type="binding site" evidence="13">
    <location>
        <position position="8"/>
    </location>
    <ligand>
        <name>substrate</name>
    </ligand>
</feature>
<dbReference type="InterPro" id="IPR026019">
    <property type="entry name" value="Ribul_P_3_epim"/>
</dbReference>
<feature type="binding site" evidence="13">
    <location>
        <begin position="195"/>
        <end position="196"/>
    </location>
    <ligand>
        <name>substrate</name>
    </ligand>
</feature>
<feature type="binding site" evidence="12">
    <location>
        <position position="33"/>
    </location>
    <ligand>
        <name>a divalent metal cation</name>
        <dbReference type="ChEBI" id="CHEBI:60240"/>
    </ligand>
</feature>
<evidence type="ECO:0000256" key="1">
    <source>
        <dbReference type="ARBA" id="ARBA00001782"/>
    </source>
</evidence>
<evidence type="ECO:0000256" key="6">
    <source>
        <dbReference type="ARBA" id="ARBA00009541"/>
    </source>
</evidence>
<dbReference type="GO" id="GO:0006098">
    <property type="term" value="P:pentose-phosphate shunt"/>
    <property type="evidence" value="ECO:0007669"/>
    <property type="project" value="InterPro"/>
</dbReference>
<dbReference type="FunFam" id="3.20.20.70:FF:000171">
    <property type="entry name" value="Ribulose-phosphate 3-epimerase"/>
    <property type="match status" value="1"/>
</dbReference>
<keyword evidence="8 12" id="KW-0479">Metal-binding</keyword>
<comment type="cofactor">
    <cofactor evidence="5">
        <name>Fe(2+)</name>
        <dbReference type="ChEBI" id="CHEBI:29033"/>
    </cofactor>
</comment>
<dbReference type="Gene3D" id="3.20.20.70">
    <property type="entry name" value="Aldolase class I"/>
    <property type="match status" value="1"/>
</dbReference>
<evidence type="ECO:0000256" key="2">
    <source>
        <dbReference type="ARBA" id="ARBA00001936"/>
    </source>
</evidence>
<dbReference type="InterPro" id="IPR013785">
    <property type="entry name" value="Aldolase_TIM"/>
</dbReference>
<dbReference type="InterPro" id="IPR000056">
    <property type="entry name" value="Ribul_P_3_epim-like"/>
</dbReference>
<evidence type="ECO:0000256" key="5">
    <source>
        <dbReference type="ARBA" id="ARBA00001954"/>
    </source>
</evidence>
<reference evidence="14" key="2">
    <citation type="submission" date="2022-08" db="EMBL/GenBank/DDBJ databases">
        <title>Novel sulphate-reducing endosymbionts in the free-living metamonad Anaeramoeba.</title>
        <authorList>
            <person name="Jerlstrom-Hultqvist J."/>
            <person name="Cepicka I."/>
            <person name="Gallot-Lavallee L."/>
            <person name="Salas-Leiva D."/>
            <person name="Curtis B.A."/>
            <person name="Zahonova K."/>
            <person name="Pipaliya S."/>
            <person name="Dacks J."/>
            <person name="Roger A.J."/>
        </authorList>
    </citation>
    <scope>NUCLEOTIDE SEQUENCE</scope>
    <source>
        <strain evidence="14">Busselton2</strain>
    </source>
</reference>
<feature type="active site" description="Proton donor" evidence="11">
    <location>
        <position position="173"/>
    </location>
</feature>
<evidence type="ECO:0000256" key="7">
    <source>
        <dbReference type="ARBA" id="ARBA00013188"/>
    </source>
</evidence>
<dbReference type="PANTHER" id="PTHR11749">
    <property type="entry name" value="RIBULOSE-5-PHOSPHATE-3-EPIMERASE"/>
    <property type="match status" value="1"/>
</dbReference>
<dbReference type="CDD" id="cd00429">
    <property type="entry name" value="RPE"/>
    <property type="match status" value="1"/>
</dbReference>
<feature type="binding site" evidence="12">
    <location>
        <position position="68"/>
    </location>
    <ligand>
        <name>a divalent metal cation</name>
        <dbReference type="ChEBI" id="CHEBI:60240"/>
    </ligand>
</feature>
<dbReference type="GO" id="GO:0004750">
    <property type="term" value="F:D-ribulose-phosphate 3-epimerase activity"/>
    <property type="evidence" value="ECO:0007669"/>
    <property type="project" value="UniProtKB-EC"/>
</dbReference>
<evidence type="ECO:0000256" key="10">
    <source>
        <dbReference type="PIRNR" id="PIRNR001461"/>
    </source>
</evidence>
<keyword evidence="12" id="KW-0464">Manganese</keyword>
<evidence type="ECO:0000256" key="12">
    <source>
        <dbReference type="PIRSR" id="PIRSR001461-2"/>
    </source>
</evidence>